<feature type="domain" description="FAD-binding" evidence="1">
    <location>
        <begin position="2"/>
        <end position="314"/>
    </location>
</feature>
<dbReference type="PANTHER" id="PTHR46865:SF2">
    <property type="entry name" value="MONOOXYGENASE"/>
    <property type="match status" value="1"/>
</dbReference>
<dbReference type="Gene3D" id="3.30.9.10">
    <property type="entry name" value="D-Amino Acid Oxidase, subunit A, domain 2"/>
    <property type="match status" value="1"/>
</dbReference>
<proteinExistence type="predicted"/>
<dbReference type="SUPFAM" id="SSF51905">
    <property type="entry name" value="FAD/NAD(P)-binding domain"/>
    <property type="match status" value="1"/>
</dbReference>
<dbReference type="InterPro" id="IPR002938">
    <property type="entry name" value="FAD-bd"/>
</dbReference>
<protein>
    <submittedName>
        <fullName evidence="2">FAD-dependent oxidoreductase</fullName>
    </submittedName>
</protein>
<dbReference type="InterPro" id="IPR036188">
    <property type="entry name" value="FAD/NAD-bd_sf"/>
</dbReference>
<dbReference type="Gene3D" id="3.50.50.60">
    <property type="entry name" value="FAD/NAD(P)-binding domain"/>
    <property type="match status" value="1"/>
</dbReference>
<gene>
    <name evidence="2" type="ORF">BKG61_10560</name>
</gene>
<name>A0A1Q9W9X0_9MYCO</name>
<dbReference type="OrthoDB" id="3356051at2"/>
<dbReference type="RefSeq" id="WP_070944733.1">
    <property type="nucleotide sequence ID" value="NZ_MLCL01000062.1"/>
</dbReference>
<dbReference type="Proteomes" id="UP000179636">
    <property type="component" value="Unassembled WGS sequence"/>
</dbReference>
<dbReference type="Pfam" id="PF01494">
    <property type="entry name" value="FAD_binding_3"/>
    <property type="match status" value="1"/>
</dbReference>
<dbReference type="STRING" id="1908205.BKG60_17395"/>
<sequence length="404" mass="43800">MKVLISGASIAGPVLAYWLSRHGVDVTVVEHSPALRKTGGHAVDLFRPAMEISERMGVLSDIEAHATGTTALIVHRPGTARPARLDYLKIIGAMSDRHVEIMRDDLSEIYYRAGRDDVEYLFGDTITSISPDGDVTFEHNGPRRFDVVVGADGLHSGVRRLTFGDNVSESFLGGYLSVVSVPKGMARDGEMTGHFKPGHMAGIYTADHLDDARAVFIFRPSRPLDYDYRDADRQKSQLRAAFEHMGPEVDRWLGEVPTTPTFYFDAITQLEMATWSRGRVTLVGDAGYCPGPAVGGSTSLAVYGAYVLAAEMARAGDDYAAAFAAYERTMLAPVVGSRKLARVNAKTVVPNSNWGIRALVGAGRLISVLPLGVTQSLARLNTKGVRLYDTMPLPDWPAPFNGTG</sequence>
<dbReference type="EMBL" id="MLHV01000008">
    <property type="protein sequence ID" value="OHU01026.1"/>
    <property type="molecule type" value="Genomic_DNA"/>
</dbReference>
<accession>A0A1S1K7N5</accession>
<keyword evidence="3" id="KW-1185">Reference proteome</keyword>
<reference evidence="2 3" key="1">
    <citation type="submission" date="2016-10" db="EMBL/GenBank/DDBJ databases">
        <title>Evaluation of Human, Animal and Environmental Mycobacterium chelonae Isolates by Core Genome Phylogenomic Analysis, Targeted Gene Comparison, and Anti-microbial Susceptibility Patterns: A Tale of Mistaken Identities.</title>
        <authorList>
            <person name="Fogelson S.B."/>
            <person name="Camus A.C."/>
            <person name="Lorenz W."/>
            <person name="Vasireddy R."/>
            <person name="Vasireddy S."/>
            <person name="Smith T."/>
            <person name="Brown-Elliott B.A."/>
            <person name="Wallace R.J.Jr."/>
            <person name="Hasan N.A."/>
            <person name="Reischl U."/>
            <person name="Sanchez S."/>
        </authorList>
    </citation>
    <scope>NUCLEOTIDE SEQUENCE [LARGE SCALE GENOMIC DNA]</scope>
    <source>
        <strain evidence="2 3">24999</strain>
    </source>
</reference>
<comment type="caution">
    <text evidence="2">The sequence shown here is derived from an EMBL/GenBank/DDBJ whole genome shotgun (WGS) entry which is preliminary data.</text>
</comment>
<dbReference type="GO" id="GO:0071949">
    <property type="term" value="F:FAD binding"/>
    <property type="evidence" value="ECO:0007669"/>
    <property type="project" value="InterPro"/>
</dbReference>
<dbReference type="InterPro" id="IPR051704">
    <property type="entry name" value="FAD_aromatic-hydroxylase"/>
</dbReference>
<evidence type="ECO:0000313" key="3">
    <source>
        <dbReference type="Proteomes" id="UP000179636"/>
    </source>
</evidence>
<accession>A0A1Q9W9X0</accession>
<evidence type="ECO:0000259" key="1">
    <source>
        <dbReference type="Pfam" id="PF01494"/>
    </source>
</evidence>
<dbReference type="PRINTS" id="PR00420">
    <property type="entry name" value="RNGMNOXGNASE"/>
</dbReference>
<dbReference type="AlphaFoldDB" id="A0A1Q9W9X0"/>
<dbReference type="PANTHER" id="PTHR46865">
    <property type="entry name" value="OXIDOREDUCTASE-RELATED"/>
    <property type="match status" value="1"/>
</dbReference>
<evidence type="ECO:0000313" key="2">
    <source>
        <dbReference type="EMBL" id="OHU01026.1"/>
    </source>
</evidence>
<organism evidence="2 3">
    <name type="scientific">Mycobacterium syngnathidarum</name>
    <dbReference type="NCBI Taxonomy" id="1908205"/>
    <lineage>
        <taxon>Bacteria</taxon>
        <taxon>Bacillati</taxon>
        <taxon>Actinomycetota</taxon>
        <taxon>Actinomycetes</taxon>
        <taxon>Mycobacteriales</taxon>
        <taxon>Mycobacteriaceae</taxon>
        <taxon>Mycobacterium</taxon>
    </lineage>
</organism>